<dbReference type="GO" id="GO:0032131">
    <property type="term" value="F:alkylated DNA binding"/>
    <property type="evidence" value="ECO:0007669"/>
    <property type="project" value="TreeGrafter"/>
</dbReference>
<dbReference type="GO" id="GO:0006307">
    <property type="term" value="P:DNA alkylation repair"/>
    <property type="evidence" value="ECO:0007669"/>
    <property type="project" value="TreeGrafter"/>
</dbReference>
<dbReference type="GO" id="GO:0032993">
    <property type="term" value="C:protein-DNA complex"/>
    <property type="evidence" value="ECO:0007669"/>
    <property type="project" value="TreeGrafter"/>
</dbReference>
<evidence type="ECO:0000256" key="2">
    <source>
        <dbReference type="ARBA" id="ARBA00012000"/>
    </source>
</evidence>
<dbReference type="Pfam" id="PF00730">
    <property type="entry name" value="HhH-GPD"/>
    <property type="match status" value="1"/>
</dbReference>
<comment type="catalytic activity">
    <reaction evidence="1">
        <text>Hydrolysis of alkylated DNA, releasing 3-methyladenine, 3-methylguanine, 7-methylguanine and 7-methyladenine.</text>
        <dbReference type="EC" id="3.2.2.21"/>
    </reaction>
</comment>
<dbReference type="Proteomes" id="UP000195412">
    <property type="component" value="Chromosome I"/>
</dbReference>
<dbReference type="Gene3D" id="1.10.340.30">
    <property type="entry name" value="Hypothetical protein, domain 2"/>
    <property type="match status" value="1"/>
</dbReference>
<dbReference type="SMART" id="SM00478">
    <property type="entry name" value="ENDO3c"/>
    <property type="match status" value="1"/>
</dbReference>
<evidence type="ECO:0000256" key="1">
    <source>
        <dbReference type="ARBA" id="ARBA00000086"/>
    </source>
</evidence>
<dbReference type="Gene3D" id="1.10.1670.40">
    <property type="match status" value="1"/>
</dbReference>
<dbReference type="PANTHER" id="PTHR43003">
    <property type="entry name" value="DNA-3-METHYLADENINE GLYCOSYLASE"/>
    <property type="match status" value="1"/>
</dbReference>
<dbReference type="GO" id="GO:0006285">
    <property type="term" value="P:base-excision repair, AP site formation"/>
    <property type="evidence" value="ECO:0007669"/>
    <property type="project" value="TreeGrafter"/>
</dbReference>
<dbReference type="RefSeq" id="WP_087742442.1">
    <property type="nucleotide sequence ID" value="NZ_JBPWQU010000060.1"/>
</dbReference>
<organism evidence="6 7">
    <name type="scientific">Levilactobacillus zymae</name>
    <dbReference type="NCBI Taxonomy" id="267363"/>
    <lineage>
        <taxon>Bacteria</taxon>
        <taxon>Bacillati</taxon>
        <taxon>Bacillota</taxon>
        <taxon>Bacilli</taxon>
        <taxon>Lactobacillales</taxon>
        <taxon>Lactobacillaceae</taxon>
        <taxon>Levilactobacillus</taxon>
    </lineage>
</organism>
<dbReference type="GO" id="GO:0005737">
    <property type="term" value="C:cytoplasm"/>
    <property type="evidence" value="ECO:0007669"/>
    <property type="project" value="TreeGrafter"/>
</dbReference>
<protein>
    <recommendedName>
        <fullName evidence="2">DNA-3-methyladenine glycosylase II</fullName>
        <ecNumber evidence="2">3.2.2.21</ecNumber>
    </recommendedName>
</protein>
<dbReference type="EMBL" id="LT854705">
    <property type="protein sequence ID" value="SMS15077.1"/>
    <property type="molecule type" value="Genomic_DNA"/>
</dbReference>
<dbReference type="InterPro" id="IPR051912">
    <property type="entry name" value="Alkylbase_DNA_Glycosylase/TA"/>
</dbReference>
<dbReference type="GO" id="GO:0043916">
    <property type="term" value="F:DNA-7-methylguanine glycosylase activity"/>
    <property type="evidence" value="ECO:0007669"/>
    <property type="project" value="TreeGrafter"/>
</dbReference>
<accession>A0A1Y6JYS3</accession>
<dbReference type="GO" id="GO:0008725">
    <property type="term" value="F:DNA-3-methyladenine glycosylase activity"/>
    <property type="evidence" value="ECO:0007669"/>
    <property type="project" value="TreeGrafter"/>
</dbReference>
<dbReference type="InterPro" id="IPR011257">
    <property type="entry name" value="DNA_glycosylase"/>
</dbReference>
<dbReference type="InterPro" id="IPR003265">
    <property type="entry name" value="HhH-GPD_domain"/>
</dbReference>
<feature type="domain" description="HhH-GPD" evidence="5">
    <location>
        <begin position="51"/>
        <end position="203"/>
    </location>
</feature>
<evidence type="ECO:0000256" key="3">
    <source>
        <dbReference type="ARBA" id="ARBA00022763"/>
    </source>
</evidence>
<gene>
    <name evidence="6" type="ORF">LZ3411_2027</name>
</gene>
<evidence type="ECO:0000259" key="5">
    <source>
        <dbReference type="SMART" id="SM00478"/>
    </source>
</evidence>
<dbReference type="PANTHER" id="PTHR43003:SF5">
    <property type="entry name" value="DNA-3-METHYLADENINE GLYCOSYLASE"/>
    <property type="match status" value="1"/>
</dbReference>
<keyword evidence="3" id="KW-0227">DNA damage</keyword>
<dbReference type="KEGG" id="lzy:LZ3411_2027"/>
<evidence type="ECO:0000313" key="7">
    <source>
        <dbReference type="Proteomes" id="UP000195412"/>
    </source>
</evidence>
<name>A0A1Y6JYS3_9LACO</name>
<sequence>MSELKRLDDQSPAIQYLQAKDKHLAKAIQMVGPLEYRLADNGYGFLVSQIIGQMLSNKVAAVLTHRLLAQCAGTITAPAVAQLSDDAIRSIGISHSKVTYIRNLTTAVLDQTVDFARYATLPDVTVMHELTAIKGIGNWSAKMYLIFSLDRPNVLPYEDVAFLQGYGWVYKTTDYTAKAVQKKCRKWQPYSSIAARYLYVALDRGLTKAPFHLFK</sequence>
<dbReference type="AlphaFoldDB" id="A0A1Y6JYS3"/>
<dbReference type="CDD" id="cd00056">
    <property type="entry name" value="ENDO3c"/>
    <property type="match status" value="1"/>
</dbReference>
<evidence type="ECO:0000313" key="6">
    <source>
        <dbReference type="EMBL" id="SMS15077.1"/>
    </source>
</evidence>
<proteinExistence type="predicted"/>
<dbReference type="SUPFAM" id="SSF48150">
    <property type="entry name" value="DNA-glycosylase"/>
    <property type="match status" value="1"/>
</dbReference>
<dbReference type="EC" id="3.2.2.21" evidence="2"/>
<reference evidence="7" key="1">
    <citation type="submission" date="2017-05" db="EMBL/GenBank/DDBJ databases">
        <authorList>
            <person name="Papadimitriou K."/>
        </authorList>
    </citation>
    <scope>NUCLEOTIDE SEQUENCE [LARGE SCALE GENOMIC DNA]</scope>
    <source>
        <strain evidence="7">ACA-DC 3411</strain>
    </source>
</reference>
<evidence type="ECO:0000256" key="4">
    <source>
        <dbReference type="ARBA" id="ARBA00023204"/>
    </source>
</evidence>
<keyword evidence="4" id="KW-0234">DNA repair</keyword>